<evidence type="ECO:0000259" key="4">
    <source>
        <dbReference type="PROSITE" id="PS51823"/>
    </source>
</evidence>
<dbReference type="OrthoDB" id="771227at2759"/>
<dbReference type="PROSITE" id="PS51823">
    <property type="entry name" value="CLU"/>
    <property type="match status" value="1"/>
</dbReference>
<dbReference type="Proteomes" id="UP000245942">
    <property type="component" value="Unassembled WGS sequence"/>
</dbReference>
<feature type="region of interest" description="Disordered" evidence="3">
    <location>
        <begin position="999"/>
        <end position="1045"/>
    </location>
</feature>
<dbReference type="PANTHER" id="PTHR12601">
    <property type="entry name" value="EUKARYOTIC TRANSLATION INITIATION FACTOR 3 SUBUNIT EIF-3"/>
    <property type="match status" value="1"/>
</dbReference>
<dbReference type="HAMAP" id="MF_03013">
    <property type="entry name" value="CLU"/>
    <property type="match status" value="1"/>
</dbReference>
<dbReference type="InterPro" id="IPR033646">
    <property type="entry name" value="CLU-central"/>
</dbReference>
<evidence type="ECO:0000256" key="2">
    <source>
        <dbReference type="HAMAP-Rule" id="MF_03013"/>
    </source>
</evidence>
<dbReference type="Pfam" id="PF13374">
    <property type="entry name" value="TPR_10"/>
    <property type="match status" value="1"/>
</dbReference>
<name>A0A316U5X1_9BASI</name>
<dbReference type="Pfam" id="PF12807">
    <property type="entry name" value="eIF3_p135"/>
    <property type="match status" value="1"/>
</dbReference>
<feature type="domain" description="Clu" evidence="4">
    <location>
        <begin position="358"/>
        <end position="646"/>
    </location>
</feature>
<dbReference type="InterPro" id="IPR011990">
    <property type="entry name" value="TPR-like_helical_dom_sf"/>
</dbReference>
<dbReference type="GO" id="GO:0007005">
    <property type="term" value="P:mitochondrion organization"/>
    <property type="evidence" value="ECO:0007669"/>
    <property type="project" value="UniProtKB-UniRule"/>
</dbReference>
<feature type="region of interest" description="Disordered" evidence="3">
    <location>
        <begin position="1393"/>
        <end position="1428"/>
    </location>
</feature>
<dbReference type="InterPro" id="IPR023231">
    <property type="entry name" value="GSKIP_dom_sf"/>
</dbReference>
<dbReference type="EMBL" id="KZ819327">
    <property type="protein sequence ID" value="PWN20636.1"/>
    <property type="molecule type" value="Genomic_DNA"/>
</dbReference>
<comment type="subunit">
    <text evidence="2">May associate with the eukaryotic translation initiation factor 3 (eIF-3) complex.</text>
</comment>
<comment type="subcellular location">
    <subcellularLocation>
        <location evidence="2">Cytoplasm</location>
    </subcellularLocation>
</comment>
<protein>
    <recommendedName>
        <fullName evidence="2">Clustered mitochondria protein homolog</fullName>
    </recommendedName>
    <alternativeName>
        <fullName evidence="2">Protein TIF31 homolog</fullName>
    </alternativeName>
</protein>
<accession>A0A316U5X1</accession>
<evidence type="ECO:0000256" key="3">
    <source>
        <dbReference type="SAM" id="MobiDB-lite"/>
    </source>
</evidence>
<feature type="compositionally biased region" description="Basic and acidic residues" evidence="3">
    <location>
        <begin position="693"/>
        <end position="720"/>
    </location>
</feature>
<dbReference type="SUPFAM" id="SSF103107">
    <property type="entry name" value="Hypothetical protein c14orf129, hspc210"/>
    <property type="match status" value="1"/>
</dbReference>
<dbReference type="Pfam" id="PF13424">
    <property type="entry name" value="TPR_12"/>
    <property type="match status" value="1"/>
</dbReference>
<feature type="region of interest" description="Disordered" evidence="3">
    <location>
        <begin position="536"/>
        <end position="566"/>
    </location>
</feature>
<feature type="compositionally biased region" description="Basic and acidic residues" evidence="3">
    <location>
        <begin position="536"/>
        <end position="563"/>
    </location>
</feature>
<dbReference type="Pfam" id="PF13236">
    <property type="entry name" value="CLU"/>
    <property type="match status" value="1"/>
</dbReference>
<organism evidence="5 6">
    <name type="scientific">Pseudomicrostroma glucosiphilum</name>
    <dbReference type="NCBI Taxonomy" id="1684307"/>
    <lineage>
        <taxon>Eukaryota</taxon>
        <taxon>Fungi</taxon>
        <taxon>Dikarya</taxon>
        <taxon>Basidiomycota</taxon>
        <taxon>Ustilaginomycotina</taxon>
        <taxon>Exobasidiomycetes</taxon>
        <taxon>Microstromatales</taxon>
        <taxon>Microstromatales incertae sedis</taxon>
        <taxon>Pseudomicrostroma</taxon>
    </lineage>
</organism>
<sequence>MLAPFTGSSPPDLLPFDLSLHFPDRPLLPASATSLGLPSTPSPLKLAVQPTETLNDIRMTLADSPEGYWLGAYCFRRAPSAPSTQVNGSGAHAKSQGEKVGEWVELREVFEGVAKEERDLYISYAPFNEAEARGHLQRLRDLLSPSHQDSTTPAIDAGMSVQDAVRHPDLWTKEATGFAAAQAAAVNKAKGSKLPAPDLAEEAGKTPFQDWSADGIHGDYQSLARLVPQQARPLRFFPTCLRNLAISSWSPPPQHLKVRGQLLYLQVGTLEGETIFITASTHGFYVNRSTSSKFDPSPRPNGEDYHSNSLFDLLCGYSAQFLSNFAKIFNDPLSVRDFFAVVPLSNCVPAAPWLARSHNHTADALRPQTAFLLTGTTSLDSLEGTRDWNEEIQSARELPRSSLPERHIRERALARLYSEFSKSAANAVPKVAAGEVQALNPMDKLEAQMFCVNNLFISRGVDGVDIYPYLGGDEAAHVAVSKDVQGIRVLNSLDVEGLCLLGTVVVDWQGERWVAQSIIPGLFRKRDEEDVEVLKEDGEKVEAEAESKSATETAKKSDGKADPLEDTQVVYGGVEGPEVIRTNASFHKVFEQVAKSLHLSKHPVKDAKSVSHDLWLSVDSKGLRGADGRKYALDVARLAPVDVEFAEKDLEGSILEGDGSAADRYPHEMILLRPELLEIYWDSQFRSWAREQLSKKQKEKDDELEKKAALENGTEKKAIENGDVPAESSEPSAEKEEQATEPTIDSSAFDLSFNPDAFVKFKPPTEDPSSAAPMITDESDPSVAAVRAASKYLRDSAIPRLVTDVAFGVVSPVDGQSLSRQMHVRGINMRYLGTLAHLAHPSQHGRLDQEVLKRCGPGHNVSLRILRDIALQEMVLRSAKRILASLLKASATADITACVSHFLNCLLGTAREASPTAEWTPSPFEDSSFTPTWVQLTPETLSQRIQGEVRKRFRLELPADYLKTQVRKPQLLRELCMRSGIQLRLRDYAFEALPTTNGVHANDSAQATTSDAEASANASANDSSAAKKKKKSTGAKKIAKESEKKAQTTTFTADDVLNMVPVIKDSASTSKVAEDAFETGRITIMSRGDRELGVDLLLEGLSFHETIYGMAHPETARCYALFAAVVHQFSGIINAETAAKIREEQEKQGTEDVQVELPAYTEHLSGATALRYQRQAVTISERTLGLDHTETLAQWASLAILERAEGNFEAALRCQARVLELQDIIIGQVHPERISALSNLATTLQNARNFEVSLKVFQSAHQLALDLFGPDNLHTANQAFELCQAQSLVGDLRTALDTLKESVRIFEAEYGKDHPSTKEAASFLSRLAAAAVRVAKSEQSQKAREARSGNLLKGAAAAINASRGSGVGSVGSGAAAAGQLSVDELVKYISGGGAAKSAKGKKSAGSRTKTSATSGSSGSGSGSARKGL</sequence>
<feature type="compositionally biased region" description="Low complexity" evidence="3">
    <location>
        <begin position="1007"/>
        <end position="1024"/>
    </location>
</feature>
<proteinExistence type="inferred from homology"/>
<dbReference type="Gene3D" id="1.25.40.10">
    <property type="entry name" value="Tetratricopeptide repeat domain"/>
    <property type="match status" value="1"/>
</dbReference>
<dbReference type="InterPro" id="IPR025697">
    <property type="entry name" value="CLU_dom"/>
</dbReference>
<keyword evidence="2" id="KW-0694">RNA-binding</keyword>
<keyword evidence="1 2" id="KW-0963">Cytoplasm</keyword>
<dbReference type="GO" id="GO:0005737">
    <property type="term" value="C:cytoplasm"/>
    <property type="evidence" value="ECO:0007669"/>
    <property type="project" value="UniProtKB-SubCell"/>
</dbReference>
<evidence type="ECO:0000313" key="6">
    <source>
        <dbReference type="Proteomes" id="UP000245942"/>
    </source>
</evidence>
<dbReference type="InterPro" id="IPR027523">
    <property type="entry name" value="CLU_prot"/>
</dbReference>
<feature type="region of interest" description="Disordered" evidence="3">
    <location>
        <begin position="693"/>
        <end position="749"/>
    </location>
</feature>
<dbReference type="STRING" id="1684307.A0A316U5X1"/>
<evidence type="ECO:0000256" key="1">
    <source>
        <dbReference type="ARBA" id="ARBA00022490"/>
    </source>
</evidence>
<keyword evidence="6" id="KW-1185">Reference proteome</keyword>
<comment type="function">
    <text evidence="2">mRNA-binding protein involved in proper cytoplasmic distribution of mitochondria.</text>
</comment>
<dbReference type="GO" id="GO:0048312">
    <property type="term" value="P:intracellular distribution of mitochondria"/>
    <property type="evidence" value="ECO:0007669"/>
    <property type="project" value="TreeGrafter"/>
</dbReference>
<dbReference type="SUPFAM" id="SSF48452">
    <property type="entry name" value="TPR-like"/>
    <property type="match status" value="1"/>
</dbReference>
<feature type="compositionally biased region" description="Low complexity" evidence="3">
    <location>
        <begin position="1405"/>
        <end position="1428"/>
    </location>
</feature>
<comment type="similarity">
    <text evidence="2">Belongs to the CLU family.</text>
</comment>
<reference evidence="5 6" key="1">
    <citation type="journal article" date="2018" name="Mol. Biol. Evol.">
        <title>Broad Genomic Sampling Reveals a Smut Pathogenic Ancestry of the Fungal Clade Ustilaginomycotina.</title>
        <authorList>
            <person name="Kijpornyongpan T."/>
            <person name="Mondo S.J."/>
            <person name="Barry K."/>
            <person name="Sandor L."/>
            <person name="Lee J."/>
            <person name="Lipzen A."/>
            <person name="Pangilinan J."/>
            <person name="LaButti K."/>
            <person name="Hainaut M."/>
            <person name="Henrissat B."/>
            <person name="Grigoriev I.V."/>
            <person name="Spatafora J.W."/>
            <person name="Aime M.C."/>
        </authorList>
    </citation>
    <scope>NUCLEOTIDE SEQUENCE [LARGE SCALE GENOMIC DNA]</scope>
    <source>
        <strain evidence="5 6">MCA 4718</strain>
    </source>
</reference>
<dbReference type="CDD" id="cd15466">
    <property type="entry name" value="CLU-central"/>
    <property type="match status" value="1"/>
</dbReference>
<dbReference type="GO" id="GO:0003729">
    <property type="term" value="F:mRNA binding"/>
    <property type="evidence" value="ECO:0007669"/>
    <property type="project" value="TreeGrafter"/>
</dbReference>
<dbReference type="PANTHER" id="PTHR12601:SF6">
    <property type="entry name" value="CLUSTERED MITOCHONDRIA PROTEIN HOMOLOG"/>
    <property type="match status" value="1"/>
</dbReference>
<evidence type="ECO:0000313" key="5">
    <source>
        <dbReference type="EMBL" id="PWN20636.1"/>
    </source>
</evidence>
<gene>
    <name evidence="2" type="primary">CLU1</name>
    <name evidence="2" type="synonym">TIF31</name>
    <name evidence="5" type="ORF">BCV69DRAFT_270251</name>
</gene>